<dbReference type="InParanoid" id="A0A2P5F0W9"/>
<comment type="caution">
    <text evidence="4">The sequence shown here is derived from an EMBL/GenBank/DDBJ whole genome shotgun (WGS) entry which is preliminary data.</text>
</comment>
<dbReference type="Gene3D" id="2.130.10.10">
    <property type="entry name" value="YVTN repeat-like/Quinoprotein amine dehydrogenase"/>
    <property type="match status" value="1"/>
</dbReference>
<reference evidence="5" key="1">
    <citation type="submission" date="2016-06" db="EMBL/GenBank/DDBJ databases">
        <title>Parallel loss of symbiosis genes in relatives of nitrogen-fixing non-legume Parasponia.</title>
        <authorList>
            <person name="Van Velzen R."/>
            <person name="Holmer R."/>
            <person name="Bu F."/>
            <person name="Rutten L."/>
            <person name="Van Zeijl A."/>
            <person name="Liu W."/>
            <person name="Santuari L."/>
            <person name="Cao Q."/>
            <person name="Sharma T."/>
            <person name="Shen D."/>
            <person name="Roswanjaya Y."/>
            <person name="Wardhani T."/>
            <person name="Kalhor M.S."/>
            <person name="Jansen J."/>
            <person name="Van den Hoogen J."/>
            <person name="Gungor B."/>
            <person name="Hartog M."/>
            <person name="Hontelez J."/>
            <person name="Verver J."/>
            <person name="Yang W.-C."/>
            <person name="Schijlen E."/>
            <person name="Repin R."/>
            <person name="Schilthuizen M."/>
            <person name="Schranz E."/>
            <person name="Heidstra R."/>
            <person name="Miyata K."/>
            <person name="Fedorova E."/>
            <person name="Kohlen W."/>
            <person name="Bisseling T."/>
            <person name="Smit S."/>
            <person name="Geurts R."/>
        </authorList>
    </citation>
    <scope>NUCLEOTIDE SEQUENCE [LARGE SCALE GENOMIC DNA]</scope>
    <source>
        <strain evidence="5">cv. RG33-2</strain>
    </source>
</reference>
<dbReference type="GO" id="GO:0005656">
    <property type="term" value="C:nuclear pre-replicative complex"/>
    <property type="evidence" value="ECO:0007669"/>
    <property type="project" value="TreeGrafter"/>
</dbReference>
<dbReference type="STRING" id="63057.A0A2P5F0W9"/>
<evidence type="ECO:0000313" key="4">
    <source>
        <dbReference type="EMBL" id="PON91444.1"/>
    </source>
</evidence>
<name>A0A2P5F0W9_TREOI</name>
<sequence>VGSGNLLKTWHAHSRSLTCTLFLDDGSLLKSGSDDDRRIFISNLDFDDQVVELQGHNWAVTALTFSQSGLVSTSEDCTICIWDTTSWKSLKIQPPKS</sequence>
<evidence type="ECO:0000256" key="1">
    <source>
        <dbReference type="ARBA" id="ARBA00022574"/>
    </source>
</evidence>
<dbReference type="PANTHER" id="PTHR18763">
    <property type="entry name" value="WD-REPEAT PROTEIN 18"/>
    <property type="match status" value="1"/>
</dbReference>
<dbReference type="InterPro" id="IPR001680">
    <property type="entry name" value="WD40_rpt"/>
</dbReference>
<keyword evidence="5" id="KW-1185">Reference proteome</keyword>
<protein>
    <submittedName>
        <fullName evidence="4">Uncharacterized protein</fullName>
    </submittedName>
</protein>
<dbReference type="PROSITE" id="PS50082">
    <property type="entry name" value="WD_REPEATS_2"/>
    <property type="match status" value="1"/>
</dbReference>
<feature type="repeat" description="WD" evidence="3">
    <location>
        <begin position="53"/>
        <end position="92"/>
    </location>
</feature>
<dbReference type="InterPro" id="IPR036322">
    <property type="entry name" value="WD40_repeat_dom_sf"/>
</dbReference>
<dbReference type="OrthoDB" id="756370at2759"/>
<dbReference type="GO" id="GO:0006261">
    <property type="term" value="P:DNA-templated DNA replication"/>
    <property type="evidence" value="ECO:0007669"/>
    <property type="project" value="TreeGrafter"/>
</dbReference>
<dbReference type="InterPro" id="IPR045227">
    <property type="entry name" value="WDR18/Ipi3/RID3"/>
</dbReference>
<dbReference type="PROSITE" id="PS00678">
    <property type="entry name" value="WD_REPEATS_1"/>
    <property type="match status" value="1"/>
</dbReference>
<evidence type="ECO:0000313" key="5">
    <source>
        <dbReference type="Proteomes" id="UP000237000"/>
    </source>
</evidence>
<dbReference type="SMART" id="SM00320">
    <property type="entry name" value="WD40"/>
    <property type="match status" value="2"/>
</dbReference>
<dbReference type="AlphaFoldDB" id="A0A2P5F0W9"/>
<dbReference type="PANTHER" id="PTHR18763:SF4">
    <property type="entry name" value="PROTEIN ROOT INITIATION DEFECTIVE 3-LIKE"/>
    <property type="match status" value="1"/>
</dbReference>
<proteinExistence type="predicted"/>
<dbReference type="Proteomes" id="UP000237000">
    <property type="component" value="Unassembled WGS sequence"/>
</dbReference>
<dbReference type="InterPro" id="IPR019775">
    <property type="entry name" value="WD40_repeat_CS"/>
</dbReference>
<dbReference type="SUPFAM" id="SSF50978">
    <property type="entry name" value="WD40 repeat-like"/>
    <property type="match status" value="1"/>
</dbReference>
<organism evidence="4 5">
    <name type="scientific">Trema orientale</name>
    <name type="common">Charcoal tree</name>
    <name type="synonym">Celtis orientalis</name>
    <dbReference type="NCBI Taxonomy" id="63057"/>
    <lineage>
        <taxon>Eukaryota</taxon>
        <taxon>Viridiplantae</taxon>
        <taxon>Streptophyta</taxon>
        <taxon>Embryophyta</taxon>
        <taxon>Tracheophyta</taxon>
        <taxon>Spermatophyta</taxon>
        <taxon>Magnoliopsida</taxon>
        <taxon>eudicotyledons</taxon>
        <taxon>Gunneridae</taxon>
        <taxon>Pentapetalae</taxon>
        <taxon>rosids</taxon>
        <taxon>fabids</taxon>
        <taxon>Rosales</taxon>
        <taxon>Cannabaceae</taxon>
        <taxon>Trema</taxon>
    </lineage>
</organism>
<gene>
    <name evidence="4" type="ORF">TorRG33x02_127270</name>
</gene>
<evidence type="ECO:0000256" key="3">
    <source>
        <dbReference type="PROSITE-ProRule" id="PRU00221"/>
    </source>
</evidence>
<feature type="non-terminal residue" evidence="4">
    <location>
        <position position="1"/>
    </location>
</feature>
<dbReference type="Pfam" id="PF00400">
    <property type="entry name" value="WD40"/>
    <property type="match status" value="2"/>
</dbReference>
<keyword evidence="2" id="KW-0677">Repeat</keyword>
<dbReference type="GO" id="GO:0006364">
    <property type="term" value="P:rRNA processing"/>
    <property type="evidence" value="ECO:0007669"/>
    <property type="project" value="TreeGrafter"/>
</dbReference>
<keyword evidence="1 3" id="KW-0853">WD repeat</keyword>
<dbReference type="EMBL" id="JXTC01000074">
    <property type="protein sequence ID" value="PON91444.1"/>
    <property type="molecule type" value="Genomic_DNA"/>
</dbReference>
<dbReference type="InterPro" id="IPR015943">
    <property type="entry name" value="WD40/YVTN_repeat-like_dom_sf"/>
</dbReference>
<dbReference type="GO" id="GO:0120330">
    <property type="term" value="C:rixosome complex"/>
    <property type="evidence" value="ECO:0007669"/>
    <property type="project" value="TreeGrafter"/>
</dbReference>
<dbReference type="PROSITE" id="PS50294">
    <property type="entry name" value="WD_REPEATS_REGION"/>
    <property type="match status" value="1"/>
</dbReference>
<accession>A0A2P5F0W9</accession>
<evidence type="ECO:0000256" key="2">
    <source>
        <dbReference type="ARBA" id="ARBA00022737"/>
    </source>
</evidence>